<gene>
    <name evidence="2" type="ORF">AVEN_68153_1</name>
</gene>
<reference evidence="2 3" key="1">
    <citation type="journal article" date="2019" name="Sci. Rep.">
        <title>Orb-weaving spider Araneus ventricosus genome elucidates the spidroin gene catalogue.</title>
        <authorList>
            <person name="Kono N."/>
            <person name="Nakamura H."/>
            <person name="Ohtoshi R."/>
            <person name="Moran D.A.P."/>
            <person name="Shinohara A."/>
            <person name="Yoshida Y."/>
            <person name="Fujiwara M."/>
            <person name="Mori M."/>
            <person name="Tomita M."/>
            <person name="Arakawa K."/>
        </authorList>
    </citation>
    <scope>NUCLEOTIDE SEQUENCE [LARGE SCALE GENOMIC DNA]</scope>
</reference>
<proteinExistence type="predicted"/>
<accession>A0A4Y2MVT5</accession>
<dbReference type="AlphaFoldDB" id="A0A4Y2MVT5"/>
<evidence type="ECO:0000256" key="1">
    <source>
        <dbReference type="SAM" id="MobiDB-lite"/>
    </source>
</evidence>
<dbReference type="Proteomes" id="UP000499080">
    <property type="component" value="Unassembled WGS sequence"/>
</dbReference>
<organism evidence="2 3">
    <name type="scientific">Araneus ventricosus</name>
    <name type="common">Orbweaver spider</name>
    <name type="synonym">Epeira ventricosa</name>
    <dbReference type="NCBI Taxonomy" id="182803"/>
    <lineage>
        <taxon>Eukaryota</taxon>
        <taxon>Metazoa</taxon>
        <taxon>Ecdysozoa</taxon>
        <taxon>Arthropoda</taxon>
        <taxon>Chelicerata</taxon>
        <taxon>Arachnida</taxon>
        <taxon>Araneae</taxon>
        <taxon>Araneomorphae</taxon>
        <taxon>Entelegynae</taxon>
        <taxon>Araneoidea</taxon>
        <taxon>Araneidae</taxon>
        <taxon>Araneus</taxon>
    </lineage>
</organism>
<sequence length="135" mass="14662">MLLSRCDSIIALEAQKTNSTTLQDISTQTALPSLPFEADSKFNMPQTLLQQESSCKPPPVQSPQSQPPTLVLYLTDQSSEEKVDLSNLLLSNLPTPMAKIVNIKSIESNSLAISLASCEESAILNNEISNNESLK</sequence>
<dbReference type="EMBL" id="BGPR01007982">
    <property type="protein sequence ID" value="GBN30793.1"/>
    <property type="molecule type" value="Genomic_DNA"/>
</dbReference>
<feature type="region of interest" description="Disordered" evidence="1">
    <location>
        <begin position="47"/>
        <end position="68"/>
    </location>
</feature>
<protein>
    <submittedName>
        <fullName evidence="2">Uncharacterized protein</fullName>
    </submittedName>
</protein>
<evidence type="ECO:0000313" key="3">
    <source>
        <dbReference type="Proteomes" id="UP000499080"/>
    </source>
</evidence>
<name>A0A4Y2MVT5_ARAVE</name>
<comment type="caution">
    <text evidence="2">The sequence shown here is derived from an EMBL/GenBank/DDBJ whole genome shotgun (WGS) entry which is preliminary data.</text>
</comment>
<evidence type="ECO:0000313" key="2">
    <source>
        <dbReference type="EMBL" id="GBN30793.1"/>
    </source>
</evidence>
<keyword evidence="3" id="KW-1185">Reference proteome</keyword>